<protein>
    <submittedName>
        <fullName evidence="3">DUF5709 domain-containing protein</fullName>
    </submittedName>
</protein>
<feature type="domain" description="DUF5709" evidence="2">
    <location>
        <begin position="103"/>
        <end position="150"/>
    </location>
</feature>
<feature type="region of interest" description="Disordered" evidence="1">
    <location>
        <begin position="78"/>
        <end position="99"/>
    </location>
</feature>
<dbReference type="EMBL" id="CP147982">
    <property type="protein sequence ID" value="WXK80878.1"/>
    <property type="molecule type" value="Genomic_DNA"/>
</dbReference>
<dbReference type="Pfam" id="PF18970">
    <property type="entry name" value="DUF5709"/>
    <property type="match status" value="1"/>
</dbReference>
<feature type="compositionally biased region" description="Acidic residues" evidence="1">
    <location>
        <begin position="23"/>
        <end position="40"/>
    </location>
</feature>
<feature type="region of interest" description="Disordered" evidence="1">
    <location>
        <begin position="1"/>
        <end position="52"/>
    </location>
</feature>
<proteinExistence type="predicted"/>
<evidence type="ECO:0000256" key="1">
    <source>
        <dbReference type="SAM" id="MobiDB-lite"/>
    </source>
</evidence>
<evidence type="ECO:0000259" key="2">
    <source>
        <dbReference type="Pfam" id="PF18970"/>
    </source>
</evidence>
<name>A0ABZ2QWB9_9ACTN</name>
<keyword evidence="4" id="KW-1185">Reference proteome</keyword>
<sequence length="155" mass="16364">MSDDAMGDEVYQPPRTDPQDNPNDLDMEDALDEPGLDETLDTGYSPPERPYVVNHAGTTARELHDGDTLEHRLTLEVPEVSAPDGDGIGDLPGGVGEPLDAECGDERAGRLVGADEGFWRGGSNDISARDVGIDGGAASAEEAAVHIARDEDLPE</sequence>
<evidence type="ECO:0000313" key="4">
    <source>
        <dbReference type="Proteomes" id="UP001626628"/>
    </source>
</evidence>
<gene>
    <name evidence="3" type="ORF">WAB15_35405</name>
</gene>
<dbReference type="Proteomes" id="UP001626628">
    <property type="component" value="Chromosome"/>
</dbReference>
<organism evidence="3 4">
    <name type="scientific">Streptomyces sirii</name>
    <dbReference type="NCBI Taxonomy" id="3127701"/>
    <lineage>
        <taxon>Bacteria</taxon>
        <taxon>Bacillati</taxon>
        <taxon>Actinomycetota</taxon>
        <taxon>Actinomycetes</taxon>
        <taxon>Kitasatosporales</taxon>
        <taxon>Streptomycetaceae</taxon>
        <taxon>Streptomyces</taxon>
    </lineage>
</organism>
<feature type="compositionally biased region" description="Gly residues" evidence="1">
    <location>
        <begin position="86"/>
        <end position="96"/>
    </location>
</feature>
<dbReference type="RefSeq" id="WP_407288788.1">
    <property type="nucleotide sequence ID" value="NZ_CP147982.1"/>
</dbReference>
<accession>A0ABZ2QWB9</accession>
<evidence type="ECO:0000313" key="3">
    <source>
        <dbReference type="EMBL" id="WXK80878.1"/>
    </source>
</evidence>
<dbReference type="InterPro" id="IPR043763">
    <property type="entry name" value="DUF5709"/>
</dbReference>
<reference evidence="3 4" key="1">
    <citation type="submission" date="2024-03" db="EMBL/GenBank/DDBJ databases">
        <title>The complete genome of Streptomyces sirii sp.nov.</title>
        <authorList>
            <person name="Zakalyukina Y.V."/>
            <person name="Belik A.R."/>
            <person name="Biryukov M.V."/>
            <person name="Baturina O.A."/>
            <person name="Kabilov M.R."/>
        </authorList>
    </citation>
    <scope>NUCLEOTIDE SEQUENCE [LARGE SCALE GENOMIC DNA]</scope>
    <source>
        <strain evidence="3 4">BP-8</strain>
    </source>
</reference>